<name>A0A6S6M0V3_9BACT</name>
<dbReference type="AlphaFoldDB" id="A0A6S6M0V3"/>
<sequence>MKDNTSGVGATPEGVWTVPAVSVQPIIRLASWAVFEVETGERYFVGFNLDDQEGRVSTPIRRFDSVTGRAITESGRVYQIVGPAGQDPDGNWVWSRLMSTRNIKYRDVTSEYVFRNHDEVR</sequence>
<proteinExistence type="predicted"/>
<dbReference type="Proteomes" id="UP000515472">
    <property type="component" value="Chromosome"/>
</dbReference>
<dbReference type="RefSeq" id="WP_185242179.1">
    <property type="nucleotide sequence ID" value="NZ_AP023213.1"/>
</dbReference>
<keyword evidence="2" id="KW-1185">Reference proteome</keyword>
<accession>A0A6S6M0V3</accession>
<reference evidence="1 2" key="1">
    <citation type="submission" date="2020-06" db="EMBL/GenBank/DDBJ databases">
        <title>Interaction of electrochemicaly active bacteria, Geobacter bremensis R4 on different carbon anode.</title>
        <authorList>
            <person name="Meng L."/>
            <person name="Yoshida N."/>
        </authorList>
    </citation>
    <scope>NUCLEOTIDE SEQUENCE [LARGE SCALE GENOMIC DNA]</scope>
    <source>
        <strain evidence="1 2">R4</strain>
    </source>
</reference>
<gene>
    <name evidence="1" type="ORF">GEOBRER4_19880</name>
</gene>
<evidence type="ECO:0000313" key="1">
    <source>
        <dbReference type="EMBL" id="BCG47238.1"/>
    </source>
</evidence>
<protein>
    <submittedName>
        <fullName evidence="1">Uncharacterized protein</fullName>
    </submittedName>
</protein>
<dbReference type="EMBL" id="AP023213">
    <property type="protein sequence ID" value="BCG47238.1"/>
    <property type="molecule type" value="Genomic_DNA"/>
</dbReference>
<organism evidence="1 2">
    <name type="scientific">Citrifermentans bremense</name>
    <dbReference type="NCBI Taxonomy" id="60035"/>
    <lineage>
        <taxon>Bacteria</taxon>
        <taxon>Pseudomonadati</taxon>
        <taxon>Thermodesulfobacteriota</taxon>
        <taxon>Desulfuromonadia</taxon>
        <taxon>Geobacterales</taxon>
        <taxon>Geobacteraceae</taxon>
        <taxon>Citrifermentans</taxon>
    </lineage>
</organism>
<evidence type="ECO:0000313" key="2">
    <source>
        <dbReference type="Proteomes" id="UP000515472"/>
    </source>
</evidence>
<dbReference type="KEGG" id="gbn:GEOBRER4_19880"/>